<evidence type="ECO:0000256" key="6">
    <source>
        <dbReference type="ARBA" id="ARBA00022989"/>
    </source>
</evidence>
<evidence type="ECO:0000256" key="3">
    <source>
        <dbReference type="ARBA" id="ARBA00010288"/>
    </source>
</evidence>
<keyword evidence="5 10" id="KW-0256">Endoplasmic reticulum</keyword>
<dbReference type="AlphaFoldDB" id="A8PVS8"/>
<comment type="similarity">
    <text evidence="3 10">Belongs to the RFT1 family.</text>
</comment>
<accession>A8PVS8</accession>
<feature type="transmembrane region" description="Helical" evidence="10">
    <location>
        <begin position="133"/>
        <end position="156"/>
    </location>
</feature>
<dbReference type="Proteomes" id="UP000008837">
    <property type="component" value="Unassembled WGS sequence"/>
</dbReference>
<keyword evidence="7 10" id="KW-0472">Membrane</keyword>
<feature type="transmembrane region" description="Helical" evidence="10">
    <location>
        <begin position="386"/>
        <end position="410"/>
    </location>
</feature>
<protein>
    <recommendedName>
        <fullName evidence="8 10">Man(5)GlcNAc(2)-PP-dolichol translocation protein RFT1</fullName>
    </recommendedName>
</protein>
<comment type="function">
    <text evidence="9 10">Intramembrane glycolipid transporter that operates in the biosynthetic pathway of dolichol-linked oligosaccharides, the glycan precursors employed in protein asparagine (N)-glycosylation. The sequential addition of sugars to dolichol pyrophosphate produces dolichol-linked oligosaccharides containing fourteen sugars, including two GlcNAcs, nine mannoses and three glucoses. Once assembled, the oligosaccharide is transferred from the lipid to nascent proteins by oligosaccharyltransferases. The assembly of dolichol-linked oligosaccharides begins on the cytosolic side of the endoplasmic reticulum membrane and finishes in its lumen. RFT1 could mediate the translocation of the cytosolically oriented intermediate DolPP-GlcNAc2Man5, produced by ALG11, into the ER lumen where dolichol-linked oligosaccharides assembly continues. However, the intramembrane lipid transporter activity could not be confirmed in vitro.</text>
</comment>
<comment type="caution">
    <text evidence="11">The sequence shown here is derived from an EMBL/GenBank/DDBJ whole genome shotgun (WGS) entry which is preliminary data.</text>
</comment>
<dbReference type="GeneID" id="5855983"/>
<feature type="transmembrane region" description="Helical" evidence="10">
    <location>
        <begin position="493"/>
        <end position="518"/>
    </location>
</feature>
<dbReference type="RefSeq" id="XP_001731678.1">
    <property type="nucleotide sequence ID" value="XM_001731626.1"/>
</dbReference>
<sequence length="554" mass="59484">MTKQAQEHAAARASPSAARALLALQIGLRLLTFVLNQVLVRTTPPAVFGAANVQLELVLSTVLSLSRDGVRAIMMRHRESLRKHGATGMLHNLALWPVGLGGVLAVLVGWMYMAYLAPTDLWIEGGASVYLSVVLYCAGAWIELAAEPLHTYALGLDREYVTMRVAMEAGGVLTKSLVNVLLLQPACLAWMSRVLSPYIPLPPTPIPYALLAFALARLAYGCAVLAIAIAGVARICGSWRKALMTLAPERAPWIDRPMFAFLRVTTGQALLKLLLTEGDKLAMARWTSLDDQGGYALASNYGSLVARTLFQPLEESSRLRFSRCVDEQQDAEQTAAAWADAAEFLGALLHMHLLFGLGLVALAPPISRPFLRIVAGARWTLPTSPAARILASYCWYVPVMGVNGLVEAFVQSVAPPAVLQTYSSVLMGSSGVLVGVLGLHKYVAMGLAPLGWGAESVIVVASMASLGVRAYASARYVVRAFEQRARSAPSLAAYRTSVSAVCPHVGVIAVLGGCAALLRLRLSLTSFGTCALLAMLCVWHWERVACVNAWRVLR</sequence>
<evidence type="ECO:0000313" key="12">
    <source>
        <dbReference type="Proteomes" id="UP000008837"/>
    </source>
</evidence>
<feature type="transmembrane region" description="Helical" evidence="10">
    <location>
        <begin position="177"/>
        <end position="196"/>
    </location>
</feature>
<gene>
    <name evidence="11" type="ORF">MGL_0946</name>
</gene>
<dbReference type="PANTHER" id="PTHR13117">
    <property type="entry name" value="ENDOPLASMIC RETICULUM MULTISPAN TRANSMEMBRANE PROTEIN-RELATED"/>
    <property type="match status" value="1"/>
</dbReference>
<evidence type="ECO:0000256" key="2">
    <source>
        <dbReference type="ARBA" id="ARBA00004922"/>
    </source>
</evidence>
<comment type="subcellular location">
    <subcellularLocation>
        <location evidence="1 10">Endoplasmic reticulum membrane</location>
        <topology evidence="1 10">Multi-pass membrane protein</topology>
    </subcellularLocation>
</comment>
<proteinExistence type="inferred from homology"/>
<evidence type="ECO:0000256" key="10">
    <source>
        <dbReference type="RuleBase" id="RU365067"/>
    </source>
</evidence>
<feature type="transmembrane region" description="Helical" evidence="10">
    <location>
        <begin position="524"/>
        <end position="541"/>
    </location>
</feature>
<name>A8PVS8_MALGO</name>
<evidence type="ECO:0000256" key="8">
    <source>
        <dbReference type="ARBA" id="ARBA00044793"/>
    </source>
</evidence>
<comment type="pathway">
    <text evidence="2">Protein modification; protein glycosylation.</text>
</comment>
<dbReference type="PANTHER" id="PTHR13117:SF5">
    <property type="entry name" value="PROTEIN RFT1 HOMOLOG"/>
    <property type="match status" value="1"/>
</dbReference>
<dbReference type="EMBL" id="AAYY01000003">
    <property type="protein sequence ID" value="EDP44464.1"/>
    <property type="molecule type" value="Genomic_DNA"/>
</dbReference>
<feature type="transmembrane region" description="Helical" evidence="10">
    <location>
        <begin position="344"/>
        <end position="366"/>
    </location>
</feature>
<feature type="transmembrane region" description="Helical" evidence="10">
    <location>
        <begin position="422"/>
        <end position="440"/>
    </location>
</feature>
<organism evidence="11 12">
    <name type="scientific">Malassezia globosa (strain ATCC MYA-4612 / CBS 7966)</name>
    <name type="common">Dandruff-associated fungus</name>
    <dbReference type="NCBI Taxonomy" id="425265"/>
    <lineage>
        <taxon>Eukaryota</taxon>
        <taxon>Fungi</taxon>
        <taxon>Dikarya</taxon>
        <taxon>Basidiomycota</taxon>
        <taxon>Ustilaginomycotina</taxon>
        <taxon>Malasseziomycetes</taxon>
        <taxon>Malasseziales</taxon>
        <taxon>Malasseziaceae</taxon>
        <taxon>Malassezia</taxon>
    </lineage>
</organism>
<dbReference type="InParanoid" id="A8PVS8"/>
<dbReference type="STRING" id="425265.A8PVS8"/>
<dbReference type="OrthoDB" id="9979195at2759"/>
<keyword evidence="12" id="KW-1185">Reference proteome</keyword>
<dbReference type="GO" id="GO:0005789">
    <property type="term" value="C:endoplasmic reticulum membrane"/>
    <property type="evidence" value="ECO:0007669"/>
    <property type="project" value="UniProtKB-SubCell"/>
</dbReference>
<keyword evidence="4 10" id="KW-0812">Transmembrane</keyword>
<dbReference type="GO" id="GO:0034203">
    <property type="term" value="P:glycolipid translocation"/>
    <property type="evidence" value="ECO:0007669"/>
    <property type="project" value="TreeGrafter"/>
</dbReference>
<dbReference type="OMA" id="QANCINI"/>
<evidence type="ECO:0000256" key="1">
    <source>
        <dbReference type="ARBA" id="ARBA00004477"/>
    </source>
</evidence>
<dbReference type="GO" id="GO:0006488">
    <property type="term" value="P:dolichol-linked oligosaccharide biosynthetic process"/>
    <property type="evidence" value="ECO:0007669"/>
    <property type="project" value="InterPro"/>
</dbReference>
<feature type="transmembrane region" description="Helical" evidence="10">
    <location>
        <begin position="86"/>
        <end position="113"/>
    </location>
</feature>
<dbReference type="Pfam" id="PF04506">
    <property type="entry name" value="Rft-1"/>
    <property type="match status" value="1"/>
</dbReference>
<dbReference type="VEuPathDB" id="FungiDB:MGL_0946"/>
<evidence type="ECO:0000256" key="5">
    <source>
        <dbReference type="ARBA" id="ARBA00022824"/>
    </source>
</evidence>
<evidence type="ECO:0000256" key="9">
    <source>
        <dbReference type="ARBA" id="ARBA00045912"/>
    </source>
</evidence>
<feature type="transmembrane region" description="Helical" evidence="10">
    <location>
        <begin position="452"/>
        <end position="472"/>
    </location>
</feature>
<reference evidence="11 12" key="1">
    <citation type="journal article" date="2007" name="Proc. Natl. Acad. Sci. U.S.A.">
        <title>Dandruff-associated Malassezia genomes reveal convergent and divergent virulence traits shared with plant and human fungal pathogens.</title>
        <authorList>
            <person name="Xu J."/>
            <person name="Saunders C.W."/>
            <person name="Hu P."/>
            <person name="Grant R.A."/>
            <person name="Boekhout T."/>
            <person name="Kuramae E.E."/>
            <person name="Kronstad J.W."/>
            <person name="Deangelis Y.M."/>
            <person name="Reeder N.L."/>
            <person name="Johnstone K.R."/>
            <person name="Leland M."/>
            <person name="Fieno A.M."/>
            <person name="Begley W.M."/>
            <person name="Sun Y."/>
            <person name="Lacey M.P."/>
            <person name="Chaudhary T."/>
            <person name="Keough T."/>
            <person name="Chu L."/>
            <person name="Sears R."/>
            <person name="Yuan B."/>
            <person name="Dawson T.L.Jr."/>
        </authorList>
    </citation>
    <scope>NUCLEOTIDE SEQUENCE [LARGE SCALE GENOMIC DNA]</scope>
    <source>
        <strain evidence="12">ATCC MYA-4612 / CBS 7966</strain>
    </source>
</reference>
<keyword evidence="10" id="KW-0813">Transport</keyword>
<feature type="transmembrane region" description="Helical" evidence="10">
    <location>
        <begin position="208"/>
        <end position="233"/>
    </location>
</feature>
<evidence type="ECO:0000256" key="4">
    <source>
        <dbReference type="ARBA" id="ARBA00022692"/>
    </source>
</evidence>
<evidence type="ECO:0000313" key="11">
    <source>
        <dbReference type="EMBL" id="EDP44464.1"/>
    </source>
</evidence>
<evidence type="ECO:0000256" key="7">
    <source>
        <dbReference type="ARBA" id="ARBA00023136"/>
    </source>
</evidence>
<dbReference type="KEGG" id="mgl:MGL_0946"/>
<keyword evidence="6 10" id="KW-1133">Transmembrane helix</keyword>
<dbReference type="InterPro" id="IPR007594">
    <property type="entry name" value="RFT1"/>
</dbReference>
<dbReference type="FunCoup" id="A8PVS8">
    <property type="interactions" value="258"/>
</dbReference>